<dbReference type="Proteomes" id="UP001492380">
    <property type="component" value="Unassembled WGS sequence"/>
</dbReference>
<evidence type="ECO:0000313" key="3">
    <source>
        <dbReference type="EMBL" id="KAK8227205.1"/>
    </source>
</evidence>
<organism evidence="3 4">
    <name type="scientific">Phyllosticta capitalensis</name>
    <dbReference type="NCBI Taxonomy" id="121624"/>
    <lineage>
        <taxon>Eukaryota</taxon>
        <taxon>Fungi</taxon>
        <taxon>Dikarya</taxon>
        <taxon>Ascomycota</taxon>
        <taxon>Pezizomycotina</taxon>
        <taxon>Dothideomycetes</taxon>
        <taxon>Dothideomycetes incertae sedis</taxon>
        <taxon>Botryosphaeriales</taxon>
        <taxon>Phyllostictaceae</taxon>
        <taxon>Phyllosticta</taxon>
    </lineage>
</organism>
<feature type="region of interest" description="Disordered" evidence="1">
    <location>
        <begin position="393"/>
        <end position="414"/>
    </location>
</feature>
<evidence type="ECO:0000259" key="2">
    <source>
        <dbReference type="Pfam" id="PF24086"/>
    </source>
</evidence>
<comment type="caution">
    <text evidence="3">The sequence shown here is derived from an EMBL/GenBank/DDBJ whole genome shotgun (WGS) entry which is preliminary data.</text>
</comment>
<gene>
    <name evidence="3" type="ORF">HDK90DRAFT_52165</name>
</gene>
<protein>
    <recommendedName>
        <fullName evidence="2">DUF7371 domain-containing protein</fullName>
    </recommendedName>
</protein>
<accession>A0ABR1YF90</accession>
<keyword evidence="4" id="KW-1185">Reference proteome</keyword>
<dbReference type="EMBL" id="JBBWRZ010000010">
    <property type="protein sequence ID" value="KAK8227205.1"/>
    <property type="molecule type" value="Genomic_DNA"/>
</dbReference>
<proteinExistence type="predicted"/>
<feature type="domain" description="DUF7371" evidence="2">
    <location>
        <begin position="546"/>
        <end position="680"/>
    </location>
</feature>
<reference evidence="3 4" key="1">
    <citation type="submission" date="2024-04" db="EMBL/GenBank/DDBJ databases">
        <title>Phyllosticta paracitricarpa is synonymous to the EU quarantine fungus P. citricarpa based on phylogenomic analyses.</title>
        <authorList>
            <consortium name="Lawrence Berkeley National Laboratory"/>
            <person name="Van Ingen-Buijs V.A."/>
            <person name="Van Westerhoven A.C."/>
            <person name="Haridas S."/>
            <person name="Skiadas P."/>
            <person name="Martin F."/>
            <person name="Groenewald J.Z."/>
            <person name="Crous P.W."/>
            <person name="Seidl M.F."/>
        </authorList>
    </citation>
    <scope>NUCLEOTIDE SEQUENCE [LARGE SCALE GENOMIC DNA]</scope>
    <source>
        <strain evidence="3 4">CBS 123374</strain>
    </source>
</reference>
<evidence type="ECO:0000313" key="4">
    <source>
        <dbReference type="Proteomes" id="UP001492380"/>
    </source>
</evidence>
<evidence type="ECO:0000256" key="1">
    <source>
        <dbReference type="SAM" id="MobiDB-lite"/>
    </source>
</evidence>
<name>A0ABR1YF90_9PEZI</name>
<dbReference type="Pfam" id="PF24086">
    <property type="entry name" value="DUF7371"/>
    <property type="match status" value="1"/>
</dbReference>
<sequence length="684" mass="74343">MNTMARALTGSERHFTTRCHAGQSASRILLNSRRDFSLASSLNLYVFKKLAVVRDAETFPLLFTTPSSHIRKIACGLLSFIAHPEGGPLLTVTLLPFLFSHPIPVFSPATISTMKLTKWCGVVLLAAPALTQETQACDCSASTVTLQVTVTGPTVTVTLSSCPDSVSAAPAAVSSTKPYICAGDPCTSWVDNHSPDPTDILTFKPTTVTRFPVPPSAVSATPTIYLTSTRTKTHTVKTRTTITVSTTDGYDEDPTSSITAAPVTQTIPTSEEPEPTTTTTELSTVTERATITFTHGSATVVTTVNLSDLTVSSHHHSFTGFGNHGWNLTSSTARLNGTAQPTYPRPSYGAHPTPSAKWHTVTLPWTAPHNASSAHPHKTTSVESISWDLEFSTPTRSHNKTSSAKPHKTSSVESISWDLGPDTSIFPLETTTNWATGHGTPTHHHKTSSHSWNLQFSSTPITHIPSAVHHTSSHLTTPYANTTTSALVKRIVTAYPTDCPVPEEEHGNFTFFMKESSKSSGQAKFGNHLSANGYIELENFESPSGLMFTPITTLEYEKAGSIFPGGIGVGENLRQLDIFMFDAFQARLGCWNSTSCEMRAVGYKLNTTDNTEIEGTSQWFPDVVSCNYPDDCELTPITLSDEFRNLTSIVFLADSQDKEFFMVDLELGWTKQDCDSSQQRNFWG</sequence>
<dbReference type="InterPro" id="IPR055795">
    <property type="entry name" value="DUF7371"/>
</dbReference>